<evidence type="ECO:0000313" key="1">
    <source>
        <dbReference type="EMBL" id="KAK8237753.1"/>
    </source>
</evidence>
<protein>
    <submittedName>
        <fullName evidence="1">Uncharacterized protein</fullName>
    </submittedName>
</protein>
<evidence type="ECO:0000313" key="2">
    <source>
        <dbReference type="Proteomes" id="UP001492380"/>
    </source>
</evidence>
<dbReference type="EMBL" id="JBBWRZ010000004">
    <property type="protein sequence ID" value="KAK8237753.1"/>
    <property type="molecule type" value="Genomic_DNA"/>
</dbReference>
<reference evidence="1 2" key="1">
    <citation type="submission" date="2024-04" db="EMBL/GenBank/DDBJ databases">
        <title>Phyllosticta paracitricarpa is synonymous to the EU quarantine fungus P. citricarpa based on phylogenomic analyses.</title>
        <authorList>
            <consortium name="Lawrence Berkeley National Laboratory"/>
            <person name="Van Ingen-Buijs V.A."/>
            <person name="Van Westerhoven A.C."/>
            <person name="Haridas S."/>
            <person name="Skiadas P."/>
            <person name="Martin F."/>
            <person name="Groenewald J.Z."/>
            <person name="Crous P.W."/>
            <person name="Seidl M.F."/>
        </authorList>
    </citation>
    <scope>NUCLEOTIDE SEQUENCE [LARGE SCALE GENOMIC DNA]</scope>
    <source>
        <strain evidence="1 2">CBS 123374</strain>
    </source>
</reference>
<sequence>MPPYYCVRFYRHGQYQLQRHPRHLQRLQAMEGAAHHVHRSALANGKQSISLKNCKETWKDLHSARISNKSSHQPIWSHVIHHKEVKTVNIDNTRQVMTDVILRSKLRKFQVVRWQAQLYTLSVALEWVIIISFDLEIGQLGAGLNARIGFPLFDTGLHLFGLFGMLPHRFLQWTSRRSARGGRRRAFPFLACGHRKRRRGLIGIAVVGLLFPPPTNTGLRFVGGRFVAIFRLAFSIIVAHEAEALTDAVGRMSYGRFSNEDSSFDSKMVRKCYSLSCSRSVSHFRKSFR</sequence>
<gene>
    <name evidence="1" type="ORF">HDK90DRAFT_203052</name>
</gene>
<proteinExistence type="predicted"/>
<name>A0ABR1YRY1_9PEZI</name>
<dbReference type="Proteomes" id="UP001492380">
    <property type="component" value="Unassembled WGS sequence"/>
</dbReference>
<keyword evidence="2" id="KW-1185">Reference proteome</keyword>
<accession>A0ABR1YRY1</accession>
<organism evidence="1 2">
    <name type="scientific">Phyllosticta capitalensis</name>
    <dbReference type="NCBI Taxonomy" id="121624"/>
    <lineage>
        <taxon>Eukaryota</taxon>
        <taxon>Fungi</taxon>
        <taxon>Dikarya</taxon>
        <taxon>Ascomycota</taxon>
        <taxon>Pezizomycotina</taxon>
        <taxon>Dothideomycetes</taxon>
        <taxon>Dothideomycetes incertae sedis</taxon>
        <taxon>Botryosphaeriales</taxon>
        <taxon>Phyllostictaceae</taxon>
        <taxon>Phyllosticta</taxon>
    </lineage>
</organism>
<comment type="caution">
    <text evidence="1">The sequence shown here is derived from an EMBL/GenBank/DDBJ whole genome shotgun (WGS) entry which is preliminary data.</text>
</comment>